<reference evidence="2" key="1">
    <citation type="journal article" date="2020" name="Stud. Mycol.">
        <title>101 Dothideomycetes genomes: a test case for predicting lifestyles and emergence of pathogens.</title>
        <authorList>
            <person name="Haridas S."/>
            <person name="Albert R."/>
            <person name="Binder M."/>
            <person name="Bloem J."/>
            <person name="Labutti K."/>
            <person name="Salamov A."/>
            <person name="Andreopoulos B."/>
            <person name="Baker S."/>
            <person name="Barry K."/>
            <person name="Bills G."/>
            <person name="Bluhm B."/>
            <person name="Cannon C."/>
            <person name="Castanera R."/>
            <person name="Culley D."/>
            <person name="Daum C."/>
            <person name="Ezra D."/>
            <person name="Gonzalez J."/>
            <person name="Henrissat B."/>
            <person name="Kuo A."/>
            <person name="Liang C."/>
            <person name="Lipzen A."/>
            <person name="Lutzoni F."/>
            <person name="Magnuson J."/>
            <person name="Mondo S."/>
            <person name="Nolan M."/>
            <person name="Ohm R."/>
            <person name="Pangilinan J."/>
            <person name="Park H.-J."/>
            <person name="Ramirez L."/>
            <person name="Alfaro M."/>
            <person name="Sun H."/>
            <person name="Tritt A."/>
            <person name="Yoshinaga Y."/>
            <person name="Zwiers L.-H."/>
            <person name="Turgeon B."/>
            <person name="Goodwin S."/>
            <person name="Spatafora J."/>
            <person name="Crous P."/>
            <person name="Grigoriev I."/>
        </authorList>
    </citation>
    <scope>NUCLEOTIDE SEQUENCE</scope>
    <source>
        <strain evidence="2">CBS 627.86</strain>
    </source>
</reference>
<feature type="compositionally biased region" description="Basic and acidic residues" evidence="1">
    <location>
        <begin position="503"/>
        <end position="512"/>
    </location>
</feature>
<dbReference type="Proteomes" id="UP000799770">
    <property type="component" value="Unassembled WGS sequence"/>
</dbReference>
<sequence length="537" mass="59476">MSDMNQRHSGIRKKWKEMLISRRLAIEARRAARDATNRSLDPGDGEHIAVPPPLIPATPMARRAPAKLTPPTALPTVWDKETWYEYWEGLHEVRSLAQIRIPMHLLNRMESDVAKDIKHLREEIEEQELRQAEEEDEDAQDDDGHEESMDDDEEQESDQQYLEAVEAEHVAIAGPPRRPLTPIQGNGETLERMETAVQNMTPAQAMAIGSYLATRGQLPPSNAPPLSLRPQPPMPGLAAATGPSTLLPHPTFSPAPTNQAPPGTVPTLIFPVQAPHHLNQLPGPLQHPNPPNQPNPPGPSIVIMPPTPTLPPPGINRRPPSPIKTNELSSLLRIVHEGSQAPAISQPDGTPVLIYYPKIVGGEGDAVMLGIIKPGSPDISLSHAVLLKTSIWTVLLRRVQARAWSVLESYVCPQNIPDGKALSGKTSHEHVYEKLSQVYAFMSSCVNREQDLTKRWKVTKGPVTESERGAVWEGYGVQLDKGLSMSREERRGAIRVSGLETDLAERKRKEDVEMMDDDEDEFESEEDEGMSDEDQDT</sequence>
<feature type="region of interest" description="Disordered" evidence="1">
    <location>
        <begin position="127"/>
        <end position="159"/>
    </location>
</feature>
<protein>
    <submittedName>
        <fullName evidence="2">Uncharacterized protein</fullName>
    </submittedName>
</protein>
<evidence type="ECO:0000313" key="2">
    <source>
        <dbReference type="EMBL" id="KAF2117634.1"/>
    </source>
</evidence>
<evidence type="ECO:0000256" key="1">
    <source>
        <dbReference type="SAM" id="MobiDB-lite"/>
    </source>
</evidence>
<dbReference type="OrthoDB" id="3787206at2759"/>
<evidence type="ECO:0000313" key="3">
    <source>
        <dbReference type="Proteomes" id="UP000799770"/>
    </source>
</evidence>
<accession>A0A6A5ZEW3</accession>
<organism evidence="2 3">
    <name type="scientific">Lophiotrema nucula</name>
    <dbReference type="NCBI Taxonomy" id="690887"/>
    <lineage>
        <taxon>Eukaryota</taxon>
        <taxon>Fungi</taxon>
        <taxon>Dikarya</taxon>
        <taxon>Ascomycota</taxon>
        <taxon>Pezizomycotina</taxon>
        <taxon>Dothideomycetes</taxon>
        <taxon>Pleosporomycetidae</taxon>
        <taxon>Pleosporales</taxon>
        <taxon>Lophiotremataceae</taxon>
        <taxon>Lophiotrema</taxon>
    </lineage>
</organism>
<feature type="compositionally biased region" description="Acidic residues" evidence="1">
    <location>
        <begin position="513"/>
        <end position="537"/>
    </location>
</feature>
<dbReference type="AlphaFoldDB" id="A0A6A5ZEW3"/>
<proteinExistence type="predicted"/>
<keyword evidence="3" id="KW-1185">Reference proteome</keyword>
<gene>
    <name evidence="2" type="ORF">BDV96DRAFT_570588</name>
</gene>
<feature type="region of interest" description="Disordered" evidence="1">
    <location>
        <begin position="495"/>
        <end position="537"/>
    </location>
</feature>
<dbReference type="EMBL" id="ML977318">
    <property type="protein sequence ID" value="KAF2117634.1"/>
    <property type="molecule type" value="Genomic_DNA"/>
</dbReference>
<feature type="compositionally biased region" description="Pro residues" evidence="1">
    <location>
        <begin position="285"/>
        <end position="322"/>
    </location>
</feature>
<name>A0A6A5ZEW3_9PLEO</name>
<feature type="region of interest" description="Disordered" evidence="1">
    <location>
        <begin position="277"/>
        <end position="322"/>
    </location>
</feature>
<feature type="compositionally biased region" description="Acidic residues" evidence="1">
    <location>
        <begin position="133"/>
        <end position="157"/>
    </location>
</feature>